<dbReference type="Pfam" id="PF04355">
    <property type="entry name" value="BamE"/>
    <property type="match status" value="1"/>
</dbReference>
<name>A0ABU0J542_9HYPH</name>
<dbReference type="EMBL" id="JAUSVX010000003">
    <property type="protein sequence ID" value="MDQ0469377.1"/>
    <property type="molecule type" value="Genomic_DNA"/>
</dbReference>
<dbReference type="PANTHER" id="PTHR37482:SF1">
    <property type="entry name" value="OUTER MEMBRANE PROTEIN ASSEMBLY FACTOR BAME"/>
    <property type="match status" value="1"/>
</dbReference>
<keyword evidence="3" id="KW-0998">Cell outer membrane</keyword>
<dbReference type="InterPro" id="IPR026592">
    <property type="entry name" value="BamE"/>
</dbReference>
<evidence type="ECO:0000256" key="3">
    <source>
        <dbReference type="ARBA" id="ARBA00023237"/>
    </source>
</evidence>
<feature type="chain" id="PRO_5047062324" evidence="4">
    <location>
        <begin position="32"/>
        <end position="158"/>
    </location>
</feature>
<feature type="domain" description="Outer membrane protein assembly factor BamE" evidence="5">
    <location>
        <begin position="40"/>
        <end position="113"/>
    </location>
</feature>
<dbReference type="InterPro" id="IPR007450">
    <property type="entry name" value="BamE_dom"/>
</dbReference>
<proteinExistence type="predicted"/>
<dbReference type="PANTHER" id="PTHR37482">
    <property type="entry name" value="OUTER MEMBRANE PROTEIN ASSEMBLY FACTOR BAME"/>
    <property type="match status" value="1"/>
</dbReference>
<evidence type="ECO:0000256" key="1">
    <source>
        <dbReference type="ARBA" id="ARBA00022729"/>
    </source>
</evidence>
<evidence type="ECO:0000313" key="6">
    <source>
        <dbReference type="EMBL" id="MDQ0469377.1"/>
    </source>
</evidence>
<keyword evidence="1 4" id="KW-0732">Signal</keyword>
<evidence type="ECO:0000256" key="2">
    <source>
        <dbReference type="ARBA" id="ARBA00023136"/>
    </source>
</evidence>
<dbReference type="RefSeq" id="WP_307272036.1">
    <property type="nucleotide sequence ID" value="NZ_JAUSVX010000003.1"/>
</dbReference>
<evidence type="ECO:0000259" key="5">
    <source>
        <dbReference type="Pfam" id="PF04355"/>
    </source>
</evidence>
<dbReference type="InterPro" id="IPR037873">
    <property type="entry name" value="BamE-like"/>
</dbReference>
<feature type="signal peptide" evidence="4">
    <location>
        <begin position="1"/>
        <end position="31"/>
    </location>
</feature>
<sequence>MSVESSQTPAKSRVFAAAACLAVALAASGCAQIGETNVQGIVVTEKMLAQVKPGTTSDQVVAALGTPSTTSTINGEAFYYVSQTSSRPVAFLAPHVVDRTVLVVYFDKGKVTRVANYGLQDGIAFDYISRTTPTAGAEQNFITQLIRGLGAGIPGFSR</sequence>
<evidence type="ECO:0000256" key="4">
    <source>
        <dbReference type="SAM" id="SignalP"/>
    </source>
</evidence>
<accession>A0ABU0J542</accession>
<dbReference type="Gene3D" id="3.30.1450.10">
    <property type="match status" value="1"/>
</dbReference>
<organism evidence="6 7">
    <name type="scientific">Labrys wisconsinensis</name>
    <dbReference type="NCBI Taxonomy" id="425677"/>
    <lineage>
        <taxon>Bacteria</taxon>
        <taxon>Pseudomonadati</taxon>
        <taxon>Pseudomonadota</taxon>
        <taxon>Alphaproteobacteria</taxon>
        <taxon>Hyphomicrobiales</taxon>
        <taxon>Xanthobacteraceae</taxon>
        <taxon>Labrys</taxon>
    </lineage>
</organism>
<keyword evidence="7" id="KW-1185">Reference proteome</keyword>
<evidence type="ECO:0000313" key="7">
    <source>
        <dbReference type="Proteomes" id="UP001242480"/>
    </source>
</evidence>
<keyword evidence="2" id="KW-0472">Membrane</keyword>
<protein>
    <submittedName>
        <fullName evidence="6">Outer membrane protein assembly factor BamE (Lipoprotein component of BamABCDE complex)</fullName>
    </submittedName>
</protein>
<gene>
    <name evidence="6" type="ORF">QO011_002388</name>
</gene>
<comment type="caution">
    <text evidence="6">The sequence shown here is derived from an EMBL/GenBank/DDBJ whole genome shotgun (WGS) entry which is preliminary data.</text>
</comment>
<reference evidence="6 7" key="1">
    <citation type="submission" date="2023-07" db="EMBL/GenBank/DDBJ databases">
        <title>Genomic Encyclopedia of Type Strains, Phase IV (KMG-IV): sequencing the most valuable type-strain genomes for metagenomic binning, comparative biology and taxonomic classification.</title>
        <authorList>
            <person name="Goeker M."/>
        </authorList>
    </citation>
    <scope>NUCLEOTIDE SEQUENCE [LARGE SCALE GENOMIC DNA]</scope>
    <source>
        <strain evidence="6 7">DSM 19619</strain>
    </source>
</reference>
<dbReference type="Proteomes" id="UP001242480">
    <property type="component" value="Unassembled WGS sequence"/>
</dbReference>